<dbReference type="Proteomes" id="UP001497480">
    <property type="component" value="Unassembled WGS sequence"/>
</dbReference>
<reference evidence="2 3" key="1">
    <citation type="submission" date="2024-03" db="EMBL/GenBank/DDBJ databases">
        <authorList>
            <person name="Martinez-Hernandez J."/>
        </authorList>
    </citation>
    <scope>NUCLEOTIDE SEQUENCE [LARGE SCALE GENOMIC DNA]</scope>
</reference>
<comment type="caution">
    <text evidence="2">The sequence shown here is derived from an EMBL/GenBank/DDBJ whole genome shotgun (WGS) entry which is preliminary data.</text>
</comment>
<keyword evidence="1" id="KW-0812">Transmembrane</keyword>
<name>A0AAV1W6J2_LUPLU</name>
<gene>
    <name evidence="2" type="ORF">LLUT_LOCUS5867</name>
</gene>
<evidence type="ECO:0000313" key="3">
    <source>
        <dbReference type="Proteomes" id="UP001497480"/>
    </source>
</evidence>
<keyword evidence="1" id="KW-1133">Transmembrane helix</keyword>
<accession>A0AAV1W6J2</accession>
<feature type="transmembrane region" description="Helical" evidence="1">
    <location>
        <begin position="6"/>
        <end position="23"/>
    </location>
</feature>
<evidence type="ECO:0000256" key="1">
    <source>
        <dbReference type="SAM" id="Phobius"/>
    </source>
</evidence>
<dbReference type="EMBL" id="CAXHTB010000004">
    <property type="protein sequence ID" value="CAL0304807.1"/>
    <property type="molecule type" value="Genomic_DNA"/>
</dbReference>
<keyword evidence="3" id="KW-1185">Reference proteome</keyword>
<organism evidence="2 3">
    <name type="scientific">Lupinus luteus</name>
    <name type="common">European yellow lupine</name>
    <dbReference type="NCBI Taxonomy" id="3873"/>
    <lineage>
        <taxon>Eukaryota</taxon>
        <taxon>Viridiplantae</taxon>
        <taxon>Streptophyta</taxon>
        <taxon>Embryophyta</taxon>
        <taxon>Tracheophyta</taxon>
        <taxon>Spermatophyta</taxon>
        <taxon>Magnoliopsida</taxon>
        <taxon>eudicotyledons</taxon>
        <taxon>Gunneridae</taxon>
        <taxon>Pentapetalae</taxon>
        <taxon>rosids</taxon>
        <taxon>fabids</taxon>
        <taxon>Fabales</taxon>
        <taxon>Fabaceae</taxon>
        <taxon>Papilionoideae</taxon>
        <taxon>50 kb inversion clade</taxon>
        <taxon>genistoids sensu lato</taxon>
        <taxon>core genistoids</taxon>
        <taxon>Genisteae</taxon>
        <taxon>Lupinus</taxon>
    </lineage>
</organism>
<proteinExistence type="predicted"/>
<dbReference type="AlphaFoldDB" id="A0AAV1W6J2"/>
<protein>
    <recommendedName>
        <fullName evidence="4">Dirigent protein</fullName>
    </recommendedName>
</protein>
<evidence type="ECO:0000313" key="2">
    <source>
        <dbReference type="EMBL" id="CAL0304807.1"/>
    </source>
</evidence>
<sequence>MVATFIYLFIYLFMVAVWFMFSLQGRKMNFQNVKVPNVVGSGAASALLKLAIVGGNGLYAAANGLYNIEGGRRATVCKLWSHAIHTNSSSDARIVLQFSKV</sequence>
<evidence type="ECO:0008006" key="4">
    <source>
        <dbReference type="Google" id="ProtNLM"/>
    </source>
</evidence>
<keyword evidence="1" id="KW-0472">Membrane</keyword>